<gene>
    <name evidence="2" type="ORF">OIU74_019389</name>
</gene>
<organism evidence="2 3">
    <name type="scientific">Salix koriyanagi</name>
    <dbReference type="NCBI Taxonomy" id="2511006"/>
    <lineage>
        <taxon>Eukaryota</taxon>
        <taxon>Viridiplantae</taxon>
        <taxon>Streptophyta</taxon>
        <taxon>Embryophyta</taxon>
        <taxon>Tracheophyta</taxon>
        <taxon>Spermatophyta</taxon>
        <taxon>Magnoliopsida</taxon>
        <taxon>eudicotyledons</taxon>
        <taxon>Gunneridae</taxon>
        <taxon>Pentapetalae</taxon>
        <taxon>rosids</taxon>
        <taxon>fabids</taxon>
        <taxon>Malpighiales</taxon>
        <taxon>Salicaceae</taxon>
        <taxon>Saliceae</taxon>
        <taxon>Salix</taxon>
    </lineage>
</organism>
<feature type="compositionally biased region" description="Polar residues" evidence="1">
    <location>
        <begin position="1"/>
        <end position="29"/>
    </location>
</feature>
<reference evidence="2" key="2">
    <citation type="journal article" date="2023" name="Int. J. Mol. Sci.">
        <title>De Novo Assembly and Annotation of 11 Diverse Shrub Willow (Salix) Genomes Reveals Novel Gene Organization in Sex-Linked Regions.</title>
        <authorList>
            <person name="Hyden B."/>
            <person name="Feng K."/>
            <person name="Yates T.B."/>
            <person name="Jawdy S."/>
            <person name="Cereghino C."/>
            <person name="Smart L.B."/>
            <person name="Muchero W."/>
        </authorList>
    </citation>
    <scope>NUCLEOTIDE SEQUENCE</scope>
    <source>
        <tissue evidence="2">Shoot tip</tissue>
    </source>
</reference>
<evidence type="ECO:0000313" key="2">
    <source>
        <dbReference type="EMBL" id="KAJ6680897.1"/>
    </source>
</evidence>
<evidence type="ECO:0000313" key="3">
    <source>
        <dbReference type="Proteomes" id="UP001151752"/>
    </source>
</evidence>
<comment type="caution">
    <text evidence="2">The sequence shown here is derived from an EMBL/GenBank/DDBJ whole genome shotgun (WGS) entry which is preliminary data.</text>
</comment>
<name>A0A9Q0SKM5_9ROSI</name>
<keyword evidence="3" id="KW-1185">Reference proteome</keyword>
<feature type="region of interest" description="Disordered" evidence="1">
    <location>
        <begin position="1"/>
        <end position="40"/>
    </location>
</feature>
<sequence length="105" mass="11657">MKDGTSQPATPAEANSQADSQGCSHSATSLKGKKRKASSVDAIERQLKSIMDGTKQVSRAIREGNLNAERGRPHVYSEQEVFSELVRIGVETHLRVAFRWLLYEK</sequence>
<evidence type="ECO:0000256" key="1">
    <source>
        <dbReference type="SAM" id="MobiDB-lite"/>
    </source>
</evidence>
<reference evidence="2" key="1">
    <citation type="submission" date="2022-11" db="EMBL/GenBank/DDBJ databases">
        <authorList>
            <person name="Hyden B.L."/>
            <person name="Feng K."/>
            <person name="Yates T."/>
            <person name="Jawdy S."/>
            <person name="Smart L.B."/>
            <person name="Muchero W."/>
        </authorList>
    </citation>
    <scope>NUCLEOTIDE SEQUENCE</scope>
    <source>
        <tissue evidence="2">Shoot tip</tissue>
    </source>
</reference>
<dbReference type="EMBL" id="JAPFFM010000020">
    <property type="protein sequence ID" value="KAJ6680897.1"/>
    <property type="molecule type" value="Genomic_DNA"/>
</dbReference>
<accession>A0A9Q0SKM5</accession>
<dbReference type="Proteomes" id="UP001151752">
    <property type="component" value="Chromosome 5"/>
</dbReference>
<proteinExistence type="predicted"/>
<protein>
    <submittedName>
        <fullName evidence="2">Uncharacterized protein</fullName>
    </submittedName>
</protein>
<dbReference type="AlphaFoldDB" id="A0A9Q0SKM5"/>